<feature type="compositionally biased region" description="Low complexity" evidence="1">
    <location>
        <begin position="82"/>
        <end position="92"/>
    </location>
</feature>
<gene>
    <name evidence="2" type="ORF">UJA718_LOCUS30694</name>
</gene>
<feature type="compositionally biased region" description="Polar residues" evidence="1">
    <location>
        <begin position="296"/>
        <end position="314"/>
    </location>
</feature>
<feature type="non-terminal residue" evidence="2">
    <location>
        <position position="1"/>
    </location>
</feature>
<dbReference type="AlphaFoldDB" id="A0A821AMP3"/>
<comment type="caution">
    <text evidence="2">The sequence shown here is derived from an EMBL/GenBank/DDBJ whole genome shotgun (WGS) entry which is preliminary data.</text>
</comment>
<reference evidence="2" key="1">
    <citation type="submission" date="2021-02" db="EMBL/GenBank/DDBJ databases">
        <authorList>
            <person name="Nowell W R."/>
        </authorList>
    </citation>
    <scope>NUCLEOTIDE SEQUENCE</scope>
</reference>
<accession>A0A821AMP3</accession>
<sequence length="407" mass="44684">MAQPQNNSSSSTRRSLRLLTAERKSTINKANIEEEEEEQQQQTTTKRQAKSKALEAISISNNKRRIETESDINQDQEDTRKSSSSLFRNSSSGIHASSSLRSQKHSDKLSTTKSLKRQRDSSSSADDEEEEEEEDNHLLIQSRPKRDSAPIVPDHNPRKQSESTDTGNLCVRRRTGGREQNTVVSDPSTSNNRRARRYTRKSYIDYLTTGQSSSSRSSAPVSNITGTASRPCHSNNTGIASTGNPLHLFNSPAYYHPNSSSPPPSSSSAQSYSGIVPTTSSTSPFVASAIPHRNTKQALQMSTESDTDPDTSPSARDILNDSSFGRSGSASAALFHTLSGRVQHLMSRVGGGSSINGRLQQYIQNLQSPDPDVKLTTLNELCSFLVMSNEDTLPGFQFRALYPPLRD</sequence>
<dbReference type="EMBL" id="CAJOBP010015984">
    <property type="protein sequence ID" value="CAF4582751.1"/>
    <property type="molecule type" value="Genomic_DNA"/>
</dbReference>
<name>A0A821AMP3_9BILA</name>
<feature type="region of interest" description="Disordered" evidence="1">
    <location>
        <begin position="294"/>
        <end position="323"/>
    </location>
</feature>
<feature type="region of interest" description="Disordered" evidence="1">
    <location>
        <begin position="1"/>
        <end position="276"/>
    </location>
</feature>
<feature type="compositionally biased region" description="Low complexity" evidence="1">
    <location>
        <begin position="250"/>
        <end position="259"/>
    </location>
</feature>
<proteinExistence type="predicted"/>
<evidence type="ECO:0000313" key="2">
    <source>
        <dbReference type="EMBL" id="CAF4582751.1"/>
    </source>
</evidence>
<protein>
    <submittedName>
        <fullName evidence="2">Uncharacterized protein</fullName>
    </submittedName>
</protein>
<keyword evidence="3" id="KW-1185">Reference proteome</keyword>
<feature type="compositionally biased region" description="Low complexity" evidence="1">
    <location>
        <begin position="8"/>
        <end position="19"/>
    </location>
</feature>
<dbReference type="Proteomes" id="UP000663873">
    <property type="component" value="Unassembled WGS sequence"/>
</dbReference>
<evidence type="ECO:0000256" key="1">
    <source>
        <dbReference type="SAM" id="MobiDB-lite"/>
    </source>
</evidence>
<organism evidence="2 3">
    <name type="scientific">Rotaria socialis</name>
    <dbReference type="NCBI Taxonomy" id="392032"/>
    <lineage>
        <taxon>Eukaryota</taxon>
        <taxon>Metazoa</taxon>
        <taxon>Spiralia</taxon>
        <taxon>Gnathifera</taxon>
        <taxon>Rotifera</taxon>
        <taxon>Eurotatoria</taxon>
        <taxon>Bdelloidea</taxon>
        <taxon>Philodinida</taxon>
        <taxon>Philodinidae</taxon>
        <taxon>Rotaria</taxon>
    </lineage>
</organism>
<feature type="compositionally biased region" description="Polar residues" evidence="1">
    <location>
        <begin position="219"/>
        <end position="244"/>
    </location>
</feature>
<feature type="compositionally biased region" description="Polar residues" evidence="1">
    <location>
        <begin position="178"/>
        <end position="192"/>
    </location>
</feature>
<evidence type="ECO:0000313" key="3">
    <source>
        <dbReference type="Proteomes" id="UP000663873"/>
    </source>
</evidence>
<feature type="compositionally biased region" description="Acidic residues" evidence="1">
    <location>
        <begin position="125"/>
        <end position="135"/>
    </location>
</feature>